<evidence type="ECO:0000256" key="2">
    <source>
        <dbReference type="SAM" id="Phobius"/>
    </source>
</evidence>
<dbReference type="InterPro" id="IPR025419">
    <property type="entry name" value="DUF4142"/>
</dbReference>
<feature type="transmembrane region" description="Helical" evidence="2">
    <location>
        <begin position="288"/>
        <end position="308"/>
    </location>
</feature>
<dbReference type="Proteomes" id="UP000722989">
    <property type="component" value="Unassembled WGS sequence"/>
</dbReference>
<name>A0ABX0Y3T1_9ACTN</name>
<evidence type="ECO:0000259" key="4">
    <source>
        <dbReference type="Pfam" id="PF13628"/>
    </source>
</evidence>
<evidence type="ECO:0000313" key="6">
    <source>
        <dbReference type="Proteomes" id="UP000722989"/>
    </source>
</evidence>
<keyword evidence="2" id="KW-0472">Membrane</keyword>
<reference evidence="5 6" key="1">
    <citation type="submission" date="2020-03" db="EMBL/GenBank/DDBJ databases">
        <title>WGS of the type strain of Planosporangium spp.</title>
        <authorList>
            <person name="Thawai C."/>
        </authorList>
    </citation>
    <scope>NUCLEOTIDE SEQUENCE [LARGE SCALE GENOMIC DNA]</scope>
    <source>
        <strain evidence="5 6">TBRC 5610</strain>
    </source>
</reference>
<feature type="signal peptide" evidence="3">
    <location>
        <begin position="1"/>
        <end position="34"/>
    </location>
</feature>
<proteinExistence type="predicted"/>
<dbReference type="EMBL" id="JAATVY010000016">
    <property type="protein sequence ID" value="NJC72083.1"/>
    <property type="molecule type" value="Genomic_DNA"/>
</dbReference>
<keyword evidence="6" id="KW-1185">Reference proteome</keyword>
<sequence>MFKPVFNRFWARPALFVVTVVTAWTIAPAATAFAAPAAPGTDLHAADLHAADLHAPDLPAAGRPVAAAPDPFNGAIPGDVSDGKGALPPANNPPGSGQVVTSAMPGANVTQTRFGVIDDVDRLFLVKVRQAGLWERPTCLRAQQYAASARVKEICQVLASEHVQLDDEGRFVARELNVALPDQPAPDQQSWMREIWQAQGHDFDVTAVKWLRFAHGGVFSAIASVRASTRNETVRLLAERANIMVNRHMALLESTGLVQFDNLPHAAIGVPAAALAAQTALAPKDTNVFRLPVAALVVVAGLLALVSIRRVVRGS</sequence>
<feature type="domain" description="DUF4142" evidence="4">
    <location>
        <begin position="121"/>
        <end position="250"/>
    </location>
</feature>
<dbReference type="RefSeq" id="WP_167926998.1">
    <property type="nucleotide sequence ID" value="NZ_JAATVY010000016.1"/>
</dbReference>
<evidence type="ECO:0000256" key="3">
    <source>
        <dbReference type="SAM" id="SignalP"/>
    </source>
</evidence>
<keyword evidence="2" id="KW-0812">Transmembrane</keyword>
<feature type="chain" id="PRO_5045263987" evidence="3">
    <location>
        <begin position="35"/>
        <end position="315"/>
    </location>
</feature>
<keyword evidence="3" id="KW-0732">Signal</keyword>
<keyword evidence="2" id="KW-1133">Transmembrane helix</keyword>
<organism evidence="5 6">
    <name type="scientific">Planosporangium thailandense</name>
    <dbReference type="NCBI Taxonomy" id="765197"/>
    <lineage>
        <taxon>Bacteria</taxon>
        <taxon>Bacillati</taxon>
        <taxon>Actinomycetota</taxon>
        <taxon>Actinomycetes</taxon>
        <taxon>Micromonosporales</taxon>
        <taxon>Micromonosporaceae</taxon>
        <taxon>Planosporangium</taxon>
    </lineage>
</organism>
<evidence type="ECO:0000313" key="5">
    <source>
        <dbReference type="EMBL" id="NJC72083.1"/>
    </source>
</evidence>
<accession>A0ABX0Y3T1</accession>
<gene>
    <name evidence="5" type="ORF">HC031_20525</name>
</gene>
<evidence type="ECO:0000256" key="1">
    <source>
        <dbReference type="SAM" id="MobiDB-lite"/>
    </source>
</evidence>
<protein>
    <submittedName>
        <fullName evidence="5">DUF4142 domain-containing protein</fullName>
    </submittedName>
</protein>
<comment type="caution">
    <text evidence="5">The sequence shown here is derived from an EMBL/GenBank/DDBJ whole genome shotgun (WGS) entry which is preliminary data.</text>
</comment>
<dbReference type="Pfam" id="PF13628">
    <property type="entry name" value="DUF4142"/>
    <property type="match status" value="1"/>
</dbReference>
<feature type="region of interest" description="Disordered" evidence="1">
    <location>
        <begin position="62"/>
        <end position="102"/>
    </location>
</feature>